<dbReference type="Pfam" id="PF13593">
    <property type="entry name" value="SBF_like"/>
    <property type="match status" value="1"/>
</dbReference>
<dbReference type="Gene3D" id="1.20.1530.20">
    <property type="match status" value="1"/>
</dbReference>
<keyword evidence="3" id="KW-1185">Reference proteome</keyword>
<keyword evidence="1" id="KW-0472">Membrane</keyword>
<comment type="caution">
    <text evidence="2">The sequence shown here is derived from an EMBL/GenBank/DDBJ whole genome shotgun (WGS) entry which is preliminary data.</text>
</comment>
<keyword evidence="1" id="KW-0812">Transmembrane</keyword>
<evidence type="ECO:0008006" key="4">
    <source>
        <dbReference type="Google" id="ProtNLM"/>
    </source>
</evidence>
<dbReference type="PANTHER" id="PTHR18640">
    <property type="entry name" value="SOLUTE CARRIER FAMILY 10 MEMBER 7"/>
    <property type="match status" value="1"/>
</dbReference>
<keyword evidence="1" id="KW-1133">Transmembrane helix</keyword>
<evidence type="ECO:0000313" key="2">
    <source>
        <dbReference type="EMBL" id="GAA4843796.1"/>
    </source>
</evidence>
<dbReference type="InterPro" id="IPR016833">
    <property type="entry name" value="Put_Na-Bile_cotransptr"/>
</dbReference>
<dbReference type="Proteomes" id="UP001500298">
    <property type="component" value="Unassembled WGS sequence"/>
</dbReference>
<dbReference type="PANTHER" id="PTHR18640:SF5">
    <property type="entry name" value="SODIUM_BILE ACID COTRANSPORTER 7"/>
    <property type="match status" value="1"/>
</dbReference>
<evidence type="ECO:0000256" key="1">
    <source>
        <dbReference type="SAM" id="Phobius"/>
    </source>
</evidence>
<protein>
    <recommendedName>
        <fullName evidence="4">Bile acid:sodium symporter</fullName>
    </recommendedName>
</protein>
<sequence length="242" mass="26946">MKTEEYFPYWTALFYLAALPSTVSSSVVMVSIAKGNVPGAIFNASISGLIGMIATPLWMALFLSGSHGDMAFGTIFLKLFLQVLFPVLLGLGLHRYGKMWAEKYKNALRRFDKGIILMIVYNSFRRSFSEGLFQDIPWSTLLSLGGTVIILFFLVMGISKWFSQRLGFSLSDQITAQFCGSKKSLVHGTVFSNVLFTGMPYAGLYLVPIMLYHAFQLFYVSLLAEKYGQKNSGKEVSSPTKP</sequence>
<organism evidence="2 3">
    <name type="scientific">Algivirga pacifica</name>
    <dbReference type="NCBI Taxonomy" id="1162670"/>
    <lineage>
        <taxon>Bacteria</taxon>
        <taxon>Pseudomonadati</taxon>
        <taxon>Bacteroidota</taxon>
        <taxon>Cytophagia</taxon>
        <taxon>Cytophagales</taxon>
        <taxon>Flammeovirgaceae</taxon>
        <taxon>Algivirga</taxon>
    </lineage>
</organism>
<gene>
    <name evidence="2" type="ORF">GCM10023331_30980</name>
</gene>
<feature type="transmembrane region" description="Helical" evidence="1">
    <location>
        <begin position="141"/>
        <end position="162"/>
    </location>
</feature>
<feature type="transmembrane region" description="Helical" evidence="1">
    <location>
        <begin position="202"/>
        <end position="224"/>
    </location>
</feature>
<dbReference type="EMBL" id="BAABJX010000048">
    <property type="protein sequence ID" value="GAA4843796.1"/>
    <property type="molecule type" value="Genomic_DNA"/>
</dbReference>
<proteinExistence type="predicted"/>
<feature type="transmembrane region" description="Helical" evidence="1">
    <location>
        <begin position="40"/>
        <end position="63"/>
    </location>
</feature>
<dbReference type="InterPro" id="IPR038770">
    <property type="entry name" value="Na+/solute_symporter_sf"/>
</dbReference>
<reference evidence="3" key="1">
    <citation type="journal article" date="2019" name="Int. J. Syst. Evol. Microbiol.">
        <title>The Global Catalogue of Microorganisms (GCM) 10K type strain sequencing project: providing services to taxonomists for standard genome sequencing and annotation.</title>
        <authorList>
            <consortium name="The Broad Institute Genomics Platform"/>
            <consortium name="The Broad Institute Genome Sequencing Center for Infectious Disease"/>
            <person name="Wu L."/>
            <person name="Ma J."/>
        </authorList>
    </citation>
    <scope>NUCLEOTIDE SEQUENCE [LARGE SCALE GENOMIC DNA]</scope>
    <source>
        <strain evidence="3">JCM 18326</strain>
    </source>
</reference>
<feature type="transmembrane region" description="Helical" evidence="1">
    <location>
        <begin position="75"/>
        <end position="93"/>
    </location>
</feature>
<evidence type="ECO:0000313" key="3">
    <source>
        <dbReference type="Proteomes" id="UP001500298"/>
    </source>
</evidence>
<feature type="transmembrane region" description="Helical" evidence="1">
    <location>
        <begin position="12"/>
        <end position="33"/>
    </location>
</feature>
<accession>A0ABP9DLG2</accession>
<name>A0ABP9DLG2_9BACT</name>